<protein>
    <submittedName>
        <fullName evidence="2">Acylamino-acid-releasing enzyme</fullName>
        <ecNumber evidence="2">3.4.19.1</ecNumber>
    </submittedName>
</protein>
<feature type="region of interest" description="Disordered" evidence="1">
    <location>
        <begin position="1"/>
        <end position="319"/>
    </location>
</feature>
<feature type="compositionally biased region" description="Basic residues" evidence="1">
    <location>
        <begin position="267"/>
        <end position="281"/>
    </location>
</feature>
<feature type="compositionally biased region" description="Basic residues" evidence="1">
    <location>
        <begin position="289"/>
        <end position="304"/>
    </location>
</feature>
<feature type="compositionally biased region" description="Basic and acidic residues" evidence="1">
    <location>
        <begin position="479"/>
        <end position="503"/>
    </location>
</feature>
<feature type="compositionally biased region" description="Basic and acidic residues" evidence="1">
    <location>
        <begin position="8"/>
        <end position="18"/>
    </location>
</feature>
<accession>A0A6J4KPT7</accession>
<feature type="compositionally biased region" description="Basic and acidic residues" evidence="1">
    <location>
        <begin position="93"/>
        <end position="111"/>
    </location>
</feature>
<feature type="compositionally biased region" description="Basic and acidic residues" evidence="1">
    <location>
        <begin position="33"/>
        <end position="47"/>
    </location>
</feature>
<proteinExistence type="predicted"/>
<feature type="compositionally biased region" description="Low complexity" evidence="1">
    <location>
        <begin position="468"/>
        <end position="478"/>
    </location>
</feature>
<feature type="region of interest" description="Disordered" evidence="1">
    <location>
        <begin position="379"/>
        <end position="409"/>
    </location>
</feature>
<evidence type="ECO:0000256" key="1">
    <source>
        <dbReference type="SAM" id="MobiDB-lite"/>
    </source>
</evidence>
<reference evidence="2" key="1">
    <citation type="submission" date="2020-02" db="EMBL/GenBank/DDBJ databases">
        <authorList>
            <person name="Meier V. D."/>
        </authorList>
    </citation>
    <scope>NUCLEOTIDE SEQUENCE</scope>
    <source>
        <strain evidence="2">AVDCRST_MAG40</strain>
    </source>
</reference>
<organism evidence="2">
    <name type="scientific">uncultured Gemmatimonadaceae bacterium</name>
    <dbReference type="NCBI Taxonomy" id="246130"/>
    <lineage>
        <taxon>Bacteria</taxon>
        <taxon>Pseudomonadati</taxon>
        <taxon>Gemmatimonadota</taxon>
        <taxon>Gemmatimonadia</taxon>
        <taxon>Gemmatimonadales</taxon>
        <taxon>Gemmatimonadaceae</taxon>
        <taxon>environmental samples</taxon>
    </lineage>
</organism>
<evidence type="ECO:0000313" key="2">
    <source>
        <dbReference type="EMBL" id="CAA9311307.1"/>
    </source>
</evidence>
<sequence length="503" mass="56913">LRGRRERRVAGHAREPDAGRPALVARRPAARVPDARAEQGRVEDRRAGGAQGGQVDRGAARGHAAQLPARPAGLRRRRLQAPLRRLGRRRHAAPGDERRLRGRRAALDARRPRAALQRAPHRGRGARLARERDLRGGRRARRRAAAHPARGPRPEPRALARRAARGLHRLRLHRRHLGGRQALRDAPRRERPARARGGARPHAAGAPLGARRQGGVLHGRDQRRAPPLLRPRGRRRGARPHERRPRAHRHRRRARRPRGGRDEHRRSPQRRGLARPPRPRRVAALAHRGERRRAGREVPRHHRGGALQERRRAPHPGVAREAARLRPVAQVPAHARDPRRAARDVQRGVQLRAAGARGQRLPRALHQPARLHRLRQRLRQRHQERLPGEGLRRPHGRRRHGDRARRGRPAADVRLRLLGRRRAHLVDRRAHQPLRGGVGQLPGHRLALLRGHHRRLLLVPQLREAALGGPGRAPAPLADHVRGEREDAHHAHDGRAGPAHPDL</sequence>
<feature type="compositionally biased region" description="Low complexity" evidence="1">
    <location>
        <begin position="195"/>
        <end position="211"/>
    </location>
</feature>
<feature type="compositionally biased region" description="Basic residues" evidence="1">
    <location>
        <begin position="159"/>
        <end position="178"/>
    </location>
</feature>
<feature type="compositionally biased region" description="Basic and acidic residues" evidence="1">
    <location>
        <begin position="381"/>
        <end position="392"/>
    </location>
</feature>
<gene>
    <name evidence="2" type="ORF">AVDCRST_MAG40-985</name>
</gene>
<feature type="compositionally biased region" description="Basic residues" evidence="1">
    <location>
        <begin position="231"/>
        <end position="258"/>
    </location>
</feature>
<dbReference type="GO" id="GO:0008242">
    <property type="term" value="F:omega peptidase activity"/>
    <property type="evidence" value="ECO:0007669"/>
    <property type="project" value="UniProtKB-EC"/>
</dbReference>
<feature type="non-terminal residue" evidence="2">
    <location>
        <position position="503"/>
    </location>
</feature>
<feature type="non-terminal residue" evidence="2">
    <location>
        <position position="1"/>
    </location>
</feature>
<dbReference type="EMBL" id="CADCTX010000287">
    <property type="protein sequence ID" value="CAA9311307.1"/>
    <property type="molecule type" value="Genomic_DNA"/>
</dbReference>
<feature type="compositionally biased region" description="Basic and acidic residues" evidence="1">
    <location>
        <begin position="182"/>
        <end position="193"/>
    </location>
</feature>
<feature type="compositionally biased region" description="Basic residues" evidence="1">
    <location>
        <begin position="393"/>
        <end position="408"/>
    </location>
</feature>
<dbReference type="AlphaFoldDB" id="A0A6J4KPT7"/>
<feature type="region of interest" description="Disordered" evidence="1">
    <location>
        <begin position="468"/>
        <end position="503"/>
    </location>
</feature>
<feature type="compositionally biased region" description="Basic residues" evidence="1">
    <location>
        <begin position="73"/>
        <end position="92"/>
    </location>
</feature>
<dbReference type="EC" id="3.4.19.1" evidence="2"/>
<keyword evidence="2" id="KW-0378">Hydrolase</keyword>
<name>A0A6J4KPT7_9BACT</name>
<feature type="compositionally biased region" description="Low complexity" evidence="1">
    <location>
        <begin position="19"/>
        <end position="32"/>
    </location>
</feature>